<sequence length="224" mass="25013">MSISTKETQVNSDVSPLLAAIVYPLGRHLVLPFYFKSLEVIGQENLPQQGPIILAPTHRSRWDAIMIPFSTGRYVTGRDLRFMVTVDEMKGLQGWFIRHLGGFAINQKHPTISTIRYGVELLHQGEMLVIFPEGNIFQDDQVHPLKLGLGRLAIQAETSQEHLGIKIVPISVRYNPIIPCRGSSVKIKIGTPLSVTDYCQGSAKKDAQHLIQDLQLALNQIDQP</sequence>
<evidence type="ECO:0000313" key="4">
    <source>
        <dbReference type="EMBL" id="KEI67684.1"/>
    </source>
</evidence>
<dbReference type="GeneID" id="77288727"/>
<dbReference type="EC" id="2.3.1.51" evidence="4"/>
<organism evidence="4 5">
    <name type="scientific">Planktothrix agardhii (strain NIVA-CYA 126/8)</name>
    <dbReference type="NCBI Taxonomy" id="388467"/>
    <lineage>
        <taxon>Bacteria</taxon>
        <taxon>Bacillati</taxon>
        <taxon>Cyanobacteriota</taxon>
        <taxon>Cyanophyceae</taxon>
        <taxon>Oscillatoriophycideae</taxon>
        <taxon>Oscillatoriales</taxon>
        <taxon>Microcoleaceae</taxon>
        <taxon>Planktothrix</taxon>
    </lineage>
</organism>
<feature type="domain" description="Phospholipid/glycerol acyltransferase" evidence="3">
    <location>
        <begin position="52"/>
        <end position="175"/>
    </location>
</feature>
<evidence type="ECO:0000313" key="5">
    <source>
        <dbReference type="Proteomes" id="UP000027395"/>
    </source>
</evidence>
<dbReference type="Pfam" id="PF01553">
    <property type="entry name" value="Acyltransferase"/>
    <property type="match status" value="1"/>
</dbReference>
<dbReference type="RefSeq" id="WP_026787888.1">
    <property type="nucleotide sequence ID" value="NZ_CM002803.1"/>
</dbReference>
<dbReference type="SMART" id="SM00563">
    <property type="entry name" value="PlsC"/>
    <property type="match status" value="1"/>
</dbReference>
<dbReference type="STRING" id="388467.A19Y_2814"/>
<dbReference type="InterPro" id="IPR002123">
    <property type="entry name" value="Plipid/glycerol_acylTrfase"/>
</dbReference>
<protein>
    <submittedName>
        <fullName evidence="4">Acyltransferase</fullName>
        <ecNumber evidence="4">2.3.1.51</ecNumber>
    </submittedName>
</protein>
<keyword evidence="2 4" id="KW-0012">Acyltransferase</keyword>
<dbReference type="GO" id="GO:0006654">
    <property type="term" value="P:phosphatidic acid biosynthetic process"/>
    <property type="evidence" value="ECO:0007669"/>
    <property type="project" value="TreeGrafter"/>
</dbReference>
<dbReference type="AlphaFoldDB" id="A0A073CH92"/>
<evidence type="ECO:0000256" key="2">
    <source>
        <dbReference type="ARBA" id="ARBA00023315"/>
    </source>
</evidence>
<evidence type="ECO:0000259" key="3">
    <source>
        <dbReference type="SMART" id="SM00563"/>
    </source>
</evidence>
<accession>A0A073CH92</accession>
<proteinExistence type="predicted"/>
<keyword evidence="5" id="KW-1185">Reference proteome</keyword>
<dbReference type="HOGENOM" id="CLU_027938_3_0_3"/>
<name>A0A073CH92_PLAA1</name>
<dbReference type="PANTHER" id="PTHR10434:SF11">
    <property type="entry name" value="1-ACYL-SN-GLYCEROL-3-PHOSPHATE ACYLTRANSFERASE"/>
    <property type="match status" value="1"/>
</dbReference>
<reference evidence="4 5" key="1">
    <citation type="journal article" date="2014" name="Appl. Environ. Microbiol.">
        <title>Elucidation of insertion elements encoded on plasmids and in vitro construction of shuttle vectors from the toxic cyanobacterium Planktothrix.</title>
        <authorList>
            <person name="Christiansen G."/>
            <person name="Goesmann A."/>
            <person name="Kurmayer R."/>
        </authorList>
    </citation>
    <scope>NUCLEOTIDE SEQUENCE [LARGE SCALE GENOMIC DNA]</scope>
    <source>
        <strain evidence="4 5">NIVA-CYA 126/8</strain>
    </source>
</reference>
<gene>
    <name evidence="4" type="ORF">A19Y_2814</name>
</gene>
<dbReference type="GO" id="GO:0003841">
    <property type="term" value="F:1-acylglycerol-3-phosphate O-acyltransferase activity"/>
    <property type="evidence" value="ECO:0007669"/>
    <property type="project" value="UniProtKB-EC"/>
</dbReference>
<dbReference type="SUPFAM" id="SSF69593">
    <property type="entry name" value="Glycerol-3-phosphate (1)-acyltransferase"/>
    <property type="match status" value="1"/>
</dbReference>
<dbReference type="EMBL" id="CM002803">
    <property type="protein sequence ID" value="KEI67684.1"/>
    <property type="molecule type" value="Genomic_DNA"/>
</dbReference>
<keyword evidence="1 4" id="KW-0808">Transferase</keyword>
<dbReference type="PATRIC" id="fig|388467.6.peg.2759"/>
<dbReference type="CDD" id="cd07989">
    <property type="entry name" value="LPLAT_AGPAT-like"/>
    <property type="match status" value="1"/>
</dbReference>
<dbReference type="Proteomes" id="UP000027395">
    <property type="component" value="Chromosome"/>
</dbReference>
<dbReference type="eggNOG" id="COG0204">
    <property type="taxonomic scope" value="Bacteria"/>
</dbReference>
<evidence type="ECO:0000256" key="1">
    <source>
        <dbReference type="ARBA" id="ARBA00022679"/>
    </source>
</evidence>
<dbReference type="PANTHER" id="PTHR10434">
    <property type="entry name" value="1-ACYL-SN-GLYCEROL-3-PHOSPHATE ACYLTRANSFERASE"/>
    <property type="match status" value="1"/>
</dbReference>